<comment type="function">
    <text evidence="8">Transfers a GMP moiety from GTP to Mo-molybdopterin (Mo-MPT) cofactor (Moco or molybdenum cofactor) to form Mo-molybdopterin guanine dinucleotide (Mo-MGD) cofactor.</text>
</comment>
<comment type="caution">
    <text evidence="10">The sequence shown here is derived from an EMBL/GenBank/DDBJ whole genome shotgun (WGS) entry which is preliminary data.</text>
</comment>
<evidence type="ECO:0000256" key="7">
    <source>
        <dbReference type="ARBA" id="ARBA00023150"/>
    </source>
</evidence>
<evidence type="ECO:0000256" key="5">
    <source>
        <dbReference type="ARBA" id="ARBA00022842"/>
    </source>
</evidence>
<dbReference type="AlphaFoldDB" id="A0A9X1KV74"/>
<dbReference type="InterPro" id="IPR025877">
    <property type="entry name" value="MobA-like_NTP_Trfase"/>
</dbReference>
<evidence type="ECO:0000256" key="2">
    <source>
        <dbReference type="ARBA" id="ARBA00022679"/>
    </source>
</evidence>
<dbReference type="RefSeq" id="WP_225696606.1">
    <property type="nucleotide sequence ID" value="NZ_JAIXNE010000001.1"/>
</dbReference>
<dbReference type="Pfam" id="PF12804">
    <property type="entry name" value="NTP_transf_3"/>
    <property type="match status" value="1"/>
</dbReference>
<evidence type="ECO:0000256" key="6">
    <source>
        <dbReference type="ARBA" id="ARBA00023134"/>
    </source>
</evidence>
<gene>
    <name evidence="8" type="primary">mobA</name>
    <name evidence="10" type="ORF">LDX50_01365</name>
</gene>
<keyword evidence="7 8" id="KW-0501">Molybdenum cofactor biosynthesis</keyword>
<dbReference type="EC" id="2.7.7.77" evidence="8"/>
<dbReference type="GO" id="GO:0005737">
    <property type="term" value="C:cytoplasm"/>
    <property type="evidence" value="ECO:0007669"/>
    <property type="project" value="UniProtKB-SubCell"/>
</dbReference>
<keyword evidence="3 8" id="KW-0479">Metal-binding</keyword>
<dbReference type="GO" id="GO:0061603">
    <property type="term" value="F:molybdenum cofactor guanylyltransferase activity"/>
    <property type="evidence" value="ECO:0007669"/>
    <property type="project" value="UniProtKB-EC"/>
</dbReference>
<evidence type="ECO:0000256" key="1">
    <source>
        <dbReference type="ARBA" id="ARBA00022490"/>
    </source>
</evidence>
<dbReference type="Proteomes" id="UP001139409">
    <property type="component" value="Unassembled WGS sequence"/>
</dbReference>
<comment type="subcellular location">
    <subcellularLocation>
        <location evidence="8">Cytoplasm</location>
    </subcellularLocation>
</comment>
<keyword evidence="6 8" id="KW-0342">GTP-binding</keyword>
<comment type="cofactor">
    <cofactor evidence="8">
        <name>Mg(2+)</name>
        <dbReference type="ChEBI" id="CHEBI:18420"/>
    </cofactor>
</comment>
<protein>
    <recommendedName>
        <fullName evidence="8">Probable molybdenum cofactor guanylyltransferase</fullName>
        <shortName evidence="8">MoCo guanylyltransferase</shortName>
        <ecNumber evidence="8">2.7.7.77</ecNumber>
    </recommendedName>
    <alternativeName>
        <fullName evidence="8">GTP:molybdopterin guanylyltransferase</fullName>
    </alternativeName>
    <alternativeName>
        <fullName evidence="8">Mo-MPT guanylyltransferase</fullName>
    </alternativeName>
    <alternativeName>
        <fullName evidence="8">Molybdopterin guanylyltransferase</fullName>
    </alternativeName>
    <alternativeName>
        <fullName evidence="8">Molybdopterin-guanine dinucleotide synthase</fullName>
        <shortName evidence="8">MGD synthase</shortName>
    </alternativeName>
</protein>
<evidence type="ECO:0000256" key="8">
    <source>
        <dbReference type="HAMAP-Rule" id="MF_00316"/>
    </source>
</evidence>
<dbReference type="GO" id="GO:0006777">
    <property type="term" value="P:Mo-molybdopterin cofactor biosynthetic process"/>
    <property type="evidence" value="ECO:0007669"/>
    <property type="project" value="UniProtKB-KW"/>
</dbReference>
<dbReference type="Gene3D" id="3.90.550.10">
    <property type="entry name" value="Spore Coat Polysaccharide Biosynthesis Protein SpsA, Chain A"/>
    <property type="match status" value="1"/>
</dbReference>
<dbReference type="InterPro" id="IPR013482">
    <property type="entry name" value="Molybde_CF_guanTrfase"/>
</dbReference>
<dbReference type="SUPFAM" id="SSF53448">
    <property type="entry name" value="Nucleotide-diphospho-sugar transferases"/>
    <property type="match status" value="1"/>
</dbReference>
<comment type="caution">
    <text evidence="8">Lacks conserved residue(s) required for the propagation of feature annotation.</text>
</comment>
<organism evidence="10 11">
    <name type="scientific">Fulvivirga sedimenti</name>
    <dbReference type="NCBI Taxonomy" id="2879465"/>
    <lineage>
        <taxon>Bacteria</taxon>
        <taxon>Pseudomonadati</taxon>
        <taxon>Bacteroidota</taxon>
        <taxon>Cytophagia</taxon>
        <taxon>Cytophagales</taxon>
        <taxon>Fulvivirgaceae</taxon>
        <taxon>Fulvivirga</taxon>
    </lineage>
</organism>
<dbReference type="CDD" id="cd02503">
    <property type="entry name" value="MobA"/>
    <property type="match status" value="1"/>
</dbReference>
<sequence>MTSKEHKKHTALVKPDGGQFHRNELALIGAPCGYIQELAGVIERDLRGNFRLGYADADHGSGDSQELPFEVMYTDKINYHSAAFRDEHLEFSMSAYFQSTDAVLINGNHFSGASQIVLVHPDKKESLSRKLDRLTNVILFVLAEGVEEPWSFLKDSVQNFNDIPVVRRDEVGLICRSVKEYILFRRPVVKGLVLAGGQSLRMGTDKGAIEYFGKPQRDHVAEMLSNVCDSVWISTRDEHSVESSYPLLKDSFVGLGPYGGILSAFREDPNAAWLCVACDVPLLDLASIQLLVNERDESKVATCFHNPETNFPEPLITLWEPRAYPRLLHFLAKGYSCPRKALINSDSNEIKVPNPDVLTNVNTPEELERIKNRQHV</sequence>
<keyword evidence="1 8" id="KW-0963">Cytoplasm</keyword>
<evidence type="ECO:0000313" key="11">
    <source>
        <dbReference type="Proteomes" id="UP001139409"/>
    </source>
</evidence>
<dbReference type="InterPro" id="IPR029044">
    <property type="entry name" value="Nucleotide-diphossugar_trans"/>
</dbReference>
<keyword evidence="5 8" id="KW-0460">Magnesium</keyword>
<dbReference type="PANTHER" id="PTHR19136">
    <property type="entry name" value="MOLYBDENUM COFACTOR GUANYLYLTRANSFERASE"/>
    <property type="match status" value="1"/>
</dbReference>
<evidence type="ECO:0000256" key="4">
    <source>
        <dbReference type="ARBA" id="ARBA00022741"/>
    </source>
</evidence>
<dbReference type="PANTHER" id="PTHR19136:SF81">
    <property type="entry name" value="MOLYBDENUM COFACTOR GUANYLYLTRANSFERASE"/>
    <property type="match status" value="1"/>
</dbReference>
<evidence type="ECO:0000313" key="10">
    <source>
        <dbReference type="EMBL" id="MCA6073490.1"/>
    </source>
</evidence>
<feature type="binding site" evidence="8">
    <location>
        <position position="279"/>
    </location>
    <ligand>
        <name>GTP</name>
        <dbReference type="ChEBI" id="CHEBI:37565"/>
    </ligand>
</feature>
<dbReference type="HAMAP" id="MF_00316">
    <property type="entry name" value="MobA"/>
    <property type="match status" value="1"/>
</dbReference>
<comment type="catalytic activity">
    <reaction evidence="8">
        <text>Mo-molybdopterin + GTP + H(+) = Mo-molybdopterin guanine dinucleotide + diphosphate</text>
        <dbReference type="Rhea" id="RHEA:34243"/>
        <dbReference type="ChEBI" id="CHEBI:15378"/>
        <dbReference type="ChEBI" id="CHEBI:33019"/>
        <dbReference type="ChEBI" id="CHEBI:37565"/>
        <dbReference type="ChEBI" id="CHEBI:71302"/>
        <dbReference type="ChEBI" id="CHEBI:71310"/>
        <dbReference type="EC" id="2.7.7.77"/>
    </reaction>
</comment>
<dbReference type="EMBL" id="JAIXNE010000001">
    <property type="protein sequence ID" value="MCA6073490.1"/>
    <property type="molecule type" value="Genomic_DNA"/>
</dbReference>
<feature type="binding site" evidence="8">
    <location>
        <position position="206"/>
    </location>
    <ligand>
        <name>GTP</name>
        <dbReference type="ChEBI" id="CHEBI:37565"/>
    </ligand>
</feature>
<feature type="binding site" evidence="8">
    <location>
        <begin position="194"/>
        <end position="196"/>
    </location>
    <ligand>
        <name>GTP</name>
        <dbReference type="ChEBI" id="CHEBI:37565"/>
    </ligand>
</feature>
<keyword evidence="4 8" id="KW-0547">Nucleotide-binding</keyword>
<dbReference type="GO" id="GO:0005525">
    <property type="term" value="F:GTP binding"/>
    <property type="evidence" value="ECO:0007669"/>
    <property type="project" value="UniProtKB-UniRule"/>
</dbReference>
<feature type="domain" description="MobA-like NTP transferase" evidence="9">
    <location>
        <begin position="191"/>
        <end position="333"/>
    </location>
</feature>
<evidence type="ECO:0000259" key="9">
    <source>
        <dbReference type="Pfam" id="PF12804"/>
    </source>
</evidence>
<keyword evidence="2 8" id="KW-0808">Transferase</keyword>
<keyword evidence="11" id="KW-1185">Reference proteome</keyword>
<evidence type="ECO:0000256" key="3">
    <source>
        <dbReference type="ARBA" id="ARBA00022723"/>
    </source>
</evidence>
<proteinExistence type="inferred from homology"/>
<feature type="binding site" evidence="8">
    <location>
        <position position="250"/>
    </location>
    <ligand>
        <name>GTP</name>
        <dbReference type="ChEBI" id="CHEBI:37565"/>
    </ligand>
</feature>
<reference evidence="10" key="1">
    <citation type="submission" date="2021-09" db="EMBL/GenBank/DDBJ databases">
        <title>Fulvivirga sp. isolated from coastal sediment.</title>
        <authorList>
            <person name="Yu H."/>
        </authorList>
    </citation>
    <scope>NUCLEOTIDE SEQUENCE</scope>
    <source>
        <strain evidence="10">1062</strain>
    </source>
</reference>
<dbReference type="GO" id="GO:0046872">
    <property type="term" value="F:metal ion binding"/>
    <property type="evidence" value="ECO:0007669"/>
    <property type="project" value="UniProtKB-KW"/>
</dbReference>
<comment type="domain">
    <text evidence="8">The N-terminal domain determines nucleotide recognition and specific binding, while the C-terminal domain determines the specific binding to the target protein.</text>
</comment>
<feature type="binding site" evidence="8">
    <location>
        <position position="279"/>
    </location>
    <ligand>
        <name>Mg(2+)</name>
        <dbReference type="ChEBI" id="CHEBI:18420"/>
    </ligand>
</feature>
<comment type="similarity">
    <text evidence="8">Belongs to the MobA family.</text>
</comment>
<accession>A0A9X1KV74</accession>
<name>A0A9X1KV74_9BACT</name>